<dbReference type="PROSITE" id="PS00138">
    <property type="entry name" value="SUBTILASE_SER"/>
    <property type="match status" value="1"/>
</dbReference>
<reference evidence="9" key="1">
    <citation type="journal article" date="2019" name="Int. J. Syst. Evol. Microbiol.">
        <title>The Global Catalogue of Microorganisms (GCM) 10K type strain sequencing project: providing services to taxonomists for standard genome sequencing and annotation.</title>
        <authorList>
            <consortium name="The Broad Institute Genomics Platform"/>
            <consortium name="The Broad Institute Genome Sequencing Center for Infectious Disease"/>
            <person name="Wu L."/>
            <person name="Ma J."/>
        </authorList>
    </citation>
    <scope>NUCLEOTIDE SEQUENCE [LARGE SCALE GENOMIC DNA]</scope>
    <source>
        <strain evidence="9">JCM 9458</strain>
    </source>
</reference>
<evidence type="ECO:0000313" key="8">
    <source>
        <dbReference type="EMBL" id="GAA3388861.1"/>
    </source>
</evidence>
<evidence type="ECO:0000313" key="9">
    <source>
        <dbReference type="Proteomes" id="UP001501676"/>
    </source>
</evidence>
<dbReference type="RefSeq" id="WP_345729348.1">
    <property type="nucleotide sequence ID" value="NZ_BAAAYN010000023.1"/>
</dbReference>
<evidence type="ECO:0000256" key="1">
    <source>
        <dbReference type="ARBA" id="ARBA00011073"/>
    </source>
</evidence>
<feature type="region of interest" description="Disordered" evidence="6">
    <location>
        <begin position="71"/>
        <end position="95"/>
    </location>
</feature>
<evidence type="ECO:0000256" key="2">
    <source>
        <dbReference type="ARBA" id="ARBA00022670"/>
    </source>
</evidence>
<comment type="similarity">
    <text evidence="1 5">Belongs to the peptidase S8 family.</text>
</comment>
<dbReference type="Proteomes" id="UP001501676">
    <property type="component" value="Unassembled WGS sequence"/>
</dbReference>
<evidence type="ECO:0000256" key="3">
    <source>
        <dbReference type="ARBA" id="ARBA00022801"/>
    </source>
</evidence>
<feature type="domain" description="Peptidase S8/S53" evidence="7">
    <location>
        <begin position="199"/>
        <end position="439"/>
    </location>
</feature>
<feature type="active site" description="Charge relay system" evidence="5">
    <location>
        <position position="208"/>
    </location>
</feature>
<sequence length="496" mass="53736">MPEDPRLIAQVQLVLNNLKGSAASPLSWREDGLDFLYREHSLLVRLADVPRVVPALRSYLRAVLRNGARDWPGDGGYDPERSDRPGARRDDDGEPIIRQRPVIADVIRLDYENDAWDSDDPLSPSDDRRASEARVPAVIDALTEHAVGRGTIRPESVLYVAPHPCPATEPEEVPRGTHRPYPEISTRAGCGCGPEHCTGAGITVTVADLGVDQASVARHDWLTGVDGEAEDPYQPGGTTMIRPYAGHGTFVAGCVRVTAPDAEVYVEKFVEITQPPDPTIPNAGAVFEALAVEKLAETLSRSPDVVMFEFTTSTMDDLPLMAFDALYESRIKHLPGMAIVTPAGNEGERRVNWPGAYEWAISVGALSSNGRSRADFSNYGFWVDVYAPGEGLVNAFPKGKYRCTEPPNAGEKRRFPDGMARWSGTSFSAPLVAGLIAARVSCTGESPRQAADTLLGIAREQHLPGVGPVLYPGRTCCGAADEKRCVSSERRCPPTK</sequence>
<dbReference type="PROSITE" id="PS51892">
    <property type="entry name" value="SUBTILASE"/>
    <property type="match status" value="1"/>
</dbReference>
<dbReference type="EMBL" id="BAAAYN010000023">
    <property type="protein sequence ID" value="GAA3388861.1"/>
    <property type="molecule type" value="Genomic_DNA"/>
</dbReference>
<accession>A0ABP6SYY9</accession>
<dbReference type="Pfam" id="PF00082">
    <property type="entry name" value="Peptidase_S8"/>
    <property type="match status" value="1"/>
</dbReference>
<feature type="active site" description="Charge relay system" evidence="5">
    <location>
        <position position="247"/>
    </location>
</feature>
<organism evidence="8 9">
    <name type="scientific">Cryptosporangium minutisporangium</name>
    <dbReference type="NCBI Taxonomy" id="113569"/>
    <lineage>
        <taxon>Bacteria</taxon>
        <taxon>Bacillati</taxon>
        <taxon>Actinomycetota</taxon>
        <taxon>Actinomycetes</taxon>
        <taxon>Cryptosporangiales</taxon>
        <taxon>Cryptosporangiaceae</taxon>
        <taxon>Cryptosporangium</taxon>
    </lineage>
</organism>
<dbReference type="InterPro" id="IPR036852">
    <property type="entry name" value="Peptidase_S8/S53_dom_sf"/>
</dbReference>
<dbReference type="PANTHER" id="PTHR43806">
    <property type="entry name" value="PEPTIDASE S8"/>
    <property type="match status" value="1"/>
</dbReference>
<dbReference type="InterPro" id="IPR015500">
    <property type="entry name" value="Peptidase_S8_subtilisin-rel"/>
</dbReference>
<protein>
    <recommendedName>
        <fullName evidence="7">Peptidase S8/S53 domain-containing protein</fullName>
    </recommendedName>
</protein>
<dbReference type="PRINTS" id="PR00723">
    <property type="entry name" value="SUBTILISIN"/>
</dbReference>
<dbReference type="InterPro" id="IPR050131">
    <property type="entry name" value="Peptidase_S8_subtilisin-like"/>
</dbReference>
<dbReference type="InterPro" id="IPR000209">
    <property type="entry name" value="Peptidase_S8/S53_dom"/>
</dbReference>
<evidence type="ECO:0000259" key="7">
    <source>
        <dbReference type="Pfam" id="PF00082"/>
    </source>
</evidence>
<keyword evidence="3 5" id="KW-0378">Hydrolase</keyword>
<dbReference type="SUPFAM" id="SSF52743">
    <property type="entry name" value="Subtilisin-like"/>
    <property type="match status" value="1"/>
</dbReference>
<evidence type="ECO:0000256" key="6">
    <source>
        <dbReference type="SAM" id="MobiDB-lite"/>
    </source>
</evidence>
<dbReference type="PANTHER" id="PTHR43806:SF11">
    <property type="entry name" value="CEREVISIN-RELATED"/>
    <property type="match status" value="1"/>
</dbReference>
<feature type="active site" description="Charge relay system" evidence="5">
    <location>
        <position position="426"/>
    </location>
</feature>
<dbReference type="InterPro" id="IPR023828">
    <property type="entry name" value="Peptidase_S8_Ser-AS"/>
</dbReference>
<dbReference type="CDD" id="cd00306">
    <property type="entry name" value="Peptidases_S8_S53"/>
    <property type="match status" value="1"/>
</dbReference>
<keyword evidence="9" id="KW-1185">Reference proteome</keyword>
<evidence type="ECO:0000256" key="4">
    <source>
        <dbReference type="ARBA" id="ARBA00022825"/>
    </source>
</evidence>
<gene>
    <name evidence="8" type="ORF">GCM10020369_36720</name>
</gene>
<dbReference type="Gene3D" id="3.40.50.200">
    <property type="entry name" value="Peptidase S8/S53 domain"/>
    <property type="match status" value="1"/>
</dbReference>
<keyword evidence="2 5" id="KW-0645">Protease</keyword>
<evidence type="ECO:0000256" key="5">
    <source>
        <dbReference type="PROSITE-ProRule" id="PRU01240"/>
    </source>
</evidence>
<name>A0ABP6SYY9_9ACTN</name>
<keyword evidence="4 5" id="KW-0720">Serine protease</keyword>
<proteinExistence type="inferred from homology"/>
<comment type="caution">
    <text evidence="8">The sequence shown here is derived from an EMBL/GenBank/DDBJ whole genome shotgun (WGS) entry which is preliminary data.</text>
</comment>